<dbReference type="EMBL" id="CM000781">
    <property type="protein sequence ID" value="AQK67568.1"/>
    <property type="molecule type" value="Genomic_DNA"/>
</dbReference>
<gene>
    <name evidence="1" type="ORF">ZEAMMB73_Zm00001d014912</name>
</gene>
<name>A0A1D6GXN3_MAIZE</name>
<organism evidence="1">
    <name type="scientific">Zea mays</name>
    <name type="common">Maize</name>
    <dbReference type="NCBI Taxonomy" id="4577"/>
    <lineage>
        <taxon>Eukaryota</taxon>
        <taxon>Viridiplantae</taxon>
        <taxon>Streptophyta</taxon>
        <taxon>Embryophyta</taxon>
        <taxon>Tracheophyta</taxon>
        <taxon>Spermatophyta</taxon>
        <taxon>Magnoliopsida</taxon>
        <taxon>Liliopsida</taxon>
        <taxon>Poales</taxon>
        <taxon>Poaceae</taxon>
        <taxon>PACMAD clade</taxon>
        <taxon>Panicoideae</taxon>
        <taxon>Andropogonodae</taxon>
        <taxon>Andropogoneae</taxon>
        <taxon>Tripsacinae</taxon>
        <taxon>Zea</taxon>
    </lineage>
</organism>
<reference evidence="1" key="1">
    <citation type="submission" date="2015-12" db="EMBL/GenBank/DDBJ databases">
        <title>Update maize B73 reference genome by single molecule sequencing technologies.</title>
        <authorList>
            <consortium name="Maize Genome Sequencing Project"/>
            <person name="Ware D."/>
        </authorList>
    </citation>
    <scope>NUCLEOTIDE SEQUENCE</scope>
    <source>
        <tissue evidence="1">Seedling</tissue>
    </source>
</reference>
<dbReference type="AlphaFoldDB" id="A0A1D6GXN3"/>
<dbReference type="GO" id="GO:0016853">
    <property type="term" value="F:isomerase activity"/>
    <property type="evidence" value="ECO:0007669"/>
    <property type="project" value="UniProtKB-KW"/>
</dbReference>
<proteinExistence type="predicted"/>
<keyword evidence="1" id="KW-0413">Isomerase</keyword>
<dbReference type="ExpressionAtlas" id="A0A1D6GXN3">
    <property type="expression patterns" value="baseline and differential"/>
</dbReference>
<accession>A0A1D6GXN3</accession>
<protein>
    <submittedName>
        <fullName evidence="1">Protein disulfide isomerase4</fullName>
    </submittedName>
</protein>
<evidence type="ECO:0000313" key="1">
    <source>
        <dbReference type="EMBL" id="AQK67568.1"/>
    </source>
</evidence>
<sequence length="62" mass="7360">MMISVLCLGWANLETDTLEQMIISHRRHSFVTIKIVSGSCDMKPWLRRILQFLRNLYQHSKL</sequence>